<comment type="caution">
    <text evidence="5">The sequence shown here is derived from an EMBL/GenBank/DDBJ whole genome shotgun (WGS) entry which is preliminary data.</text>
</comment>
<evidence type="ECO:0000313" key="5">
    <source>
        <dbReference type="EMBL" id="TDT47177.1"/>
    </source>
</evidence>
<feature type="domain" description="HTH asnC-type" evidence="4">
    <location>
        <begin position="1"/>
        <end position="62"/>
    </location>
</feature>
<dbReference type="InterPro" id="IPR019888">
    <property type="entry name" value="Tscrpt_reg_AsnC-like"/>
</dbReference>
<evidence type="ECO:0000259" key="4">
    <source>
        <dbReference type="PROSITE" id="PS50956"/>
    </source>
</evidence>
<evidence type="ECO:0000313" key="6">
    <source>
        <dbReference type="Proteomes" id="UP000294749"/>
    </source>
</evidence>
<dbReference type="InterPro" id="IPR036388">
    <property type="entry name" value="WH-like_DNA-bd_sf"/>
</dbReference>
<reference evidence="5 6" key="1">
    <citation type="submission" date="2019-03" db="EMBL/GenBank/DDBJ databases">
        <title>Genomic Encyclopedia of Archaeal and Bacterial Type Strains, Phase II (KMG-II): from individual species to whole genera.</title>
        <authorList>
            <person name="Goeker M."/>
        </authorList>
    </citation>
    <scope>NUCLEOTIDE SEQUENCE [LARGE SCALE GENOMIC DNA]</scope>
    <source>
        <strain evidence="5 6">DSM 25233</strain>
    </source>
</reference>
<dbReference type="InterPro" id="IPR000485">
    <property type="entry name" value="AsnC-type_HTH_dom"/>
</dbReference>
<evidence type="ECO:0000256" key="3">
    <source>
        <dbReference type="ARBA" id="ARBA00023163"/>
    </source>
</evidence>
<dbReference type="SUPFAM" id="SSF54909">
    <property type="entry name" value="Dimeric alpha+beta barrel"/>
    <property type="match status" value="1"/>
</dbReference>
<proteinExistence type="predicted"/>
<keyword evidence="3" id="KW-0804">Transcription</keyword>
<dbReference type="Gene3D" id="1.10.10.10">
    <property type="entry name" value="Winged helix-like DNA-binding domain superfamily/Winged helix DNA-binding domain"/>
    <property type="match status" value="1"/>
</dbReference>
<protein>
    <submittedName>
        <fullName evidence="5">Lrp/AsnC family leucine-responsive transcriptional regulator/Lrp/AsnC family transcriptional regulator</fullName>
    </submittedName>
</protein>
<dbReference type="AlphaFoldDB" id="A0A4R7K7A8"/>
<dbReference type="Pfam" id="PF01037">
    <property type="entry name" value="AsnC_trans_reg"/>
    <property type="match status" value="1"/>
</dbReference>
<dbReference type="InterPro" id="IPR011008">
    <property type="entry name" value="Dimeric_a/b-barrel"/>
</dbReference>
<dbReference type="RefSeq" id="WP_133686581.1">
    <property type="nucleotide sequence ID" value="NZ_SOAY01000010.1"/>
</dbReference>
<evidence type="ECO:0000256" key="2">
    <source>
        <dbReference type="ARBA" id="ARBA00023125"/>
    </source>
</evidence>
<dbReference type="GO" id="GO:0005829">
    <property type="term" value="C:cytosol"/>
    <property type="evidence" value="ECO:0007669"/>
    <property type="project" value="TreeGrafter"/>
</dbReference>
<dbReference type="PRINTS" id="PR00033">
    <property type="entry name" value="HTHASNC"/>
</dbReference>
<dbReference type="GO" id="GO:0043565">
    <property type="term" value="F:sequence-specific DNA binding"/>
    <property type="evidence" value="ECO:0007669"/>
    <property type="project" value="InterPro"/>
</dbReference>
<gene>
    <name evidence="5" type="ORF">CLV90_1249</name>
</gene>
<dbReference type="PANTHER" id="PTHR30154">
    <property type="entry name" value="LEUCINE-RESPONSIVE REGULATORY PROTEIN"/>
    <property type="match status" value="1"/>
</dbReference>
<dbReference type="InterPro" id="IPR036390">
    <property type="entry name" value="WH_DNA-bd_sf"/>
</dbReference>
<dbReference type="SUPFAM" id="SSF46785">
    <property type="entry name" value="Winged helix' DNA-binding domain"/>
    <property type="match status" value="1"/>
</dbReference>
<dbReference type="PANTHER" id="PTHR30154:SF34">
    <property type="entry name" value="TRANSCRIPTIONAL REGULATOR AZLB"/>
    <property type="match status" value="1"/>
</dbReference>
<keyword evidence="1" id="KW-0805">Transcription regulation</keyword>
<dbReference type="Pfam" id="PF13404">
    <property type="entry name" value="HTH_AsnC-type"/>
    <property type="match status" value="1"/>
</dbReference>
<dbReference type="Gene3D" id="3.30.70.920">
    <property type="match status" value="1"/>
</dbReference>
<sequence>MDTIDGKILMQLQENAKQNTKEIAAKVGLSVTPTYERIRKLEQQKIIKAYVALLDRMKIEKKLIAYCQVTLSKQQKKLADSFKEQILLLPDIMECHQVSGNFDYLLKIALDDIAEFHEFMNEKLSIIDGISTIHSSFVLNSVKDSTAYNL</sequence>
<dbReference type="InterPro" id="IPR019887">
    <property type="entry name" value="Tscrpt_reg_AsnC/Lrp_C"/>
</dbReference>
<dbReference type="SMART" id="SM00344">
    <property type="entry name" value="HTH_ASNC"/>
    <property type="match status" value="1"/>
</dbReference>
<dbReference type="EMBL" id="SOAY01000010">
    <property type="protein sequence ID" value="TDT47177.1"/>
    <property type="molecule type" value="Genomic_DNA"/>
</dbReference>
<organism evidence="5 6">
    <name type="scientific">Maribacter spongiicola</name>
    <dbReference type="NCBI Taxonomy" id="1206753"/>
    <lineage>
        <taxon>Bacteria</taxon>
        <taxon>Pseudomonadati</taxon>
        <taxon>Bacteroidota</taxon>
        <taxon>Flavobacteriia</taxon>
        <taxon>Flavobacteriales</taxon>
        <taxon>Flavobacteriaceae</taxon>
        <taxon>Maribacter</taxon>
    </lineage>
</organism>
<dbReference type="GO" id="GO:0043200">
    <property type="term" value="P:response to amino acid"/>
    <property type="evidence" value="ECO:0007669"/>
    <property type="project" value="TreeGrafter"/>
</dbReference>
<dbReference type="OrthoDB" id="9800326at2"/>
<accession>A0A4R7K7A8</accession>
<keyword evidence="2" id="KW-0238">DNA-binding</keyword>
<keyword evidence="6" id="KW-1185">Reference proteome</keyword>
<dbReference type="PROSITE" id="PS50956">
    <property type="entry name" value="HTH_ASNC_2"/>
    <property type="match status" value="1"/>
</dbReference>
<dbReference type="Proteomes" id="UP000294749">
    <property type="component" value="Unassembled WGS sequence"/>
</dbReference>
<name>A0A4R7K7A8_9FLAO</name>
<evidence type="ECO:0000256" key="1">
    <source>
        <dbReference type="ARBA" id="ARBA00023015"/>
    </source>
</evidence>